<evidence type="ECO:0000313" key="2">
    <source>
        <dbReference type="EMBL" id="CEM48049.1"/>
    </source>
</evidence>
<dbReference type="EMBL" id="CDMZ01003919">
    <property type="protein sequence ID" value="CEM48049.1"/>
    <property type="molecule type" value="Genomic_DNA"/>
</dbReference>
<gene>
    <name evidence="2" type="ORF">Cvel_8635</name>
</gene>
<dbReference type="AlphaFoldDB" id="A0A0G4HUL2"/>
<evidence type="ECO:0000256" key="1">
    <source>
        <dbReference type="SAM" id="MobiDB-lite"/>
    </source>
</evidence>
<feature type="region of interest" description="Disordered" evidence="1">
    <location>
        <begin position="223"/>
        <end position="300"/>
    </location>
</feature>
<feature type="region of interest" description="Disordered" evidence="1">
    <location>
        <begin position="629"/>
        <end position="654"/>
    </location>
</feature>
<name>A0A0G4HUL2_9ALVE</name>
<protein>
    <submittedName>
        <fullName evidence="2">Uncharacterized protein</fullName>
    </submittedName>
</protein>
<sequence length="692" mass="77855">MPGDPPAPINAAAGANQPSGVASVGLKLPDLNWVNYLPAASKDPKQKDDWKLDFKEWKETFLENAGFVLRPKFVLDETDRKWLYRLALLRAFVYHPALRRAVHTLKKTKEEKALLDAIYLTILNPKGSEKRKAEEKYLAMKRKRGEDLFTALNKEQEELDLVGGRGYTPDESTKRRALERSCLPGKWNDSVEKASIEHQTHQDDLTYDQIRPYLVRKAEIMRSKKAGSGGVSEESKNPRPQTHQELGAAAEGRSAGKGKRERPQQEGEEQEGGFFLRRPALRGHRSLSPGSRASSEKAVRRGGRFVRATLRNVKRFEDEWIDGEEESKVATPMEMFIGAAEGKECDSTITDSGCSFSLSPPSFEKFSVSKEKRRVNFRIASDVAPLVTEIVHTLHLPVRDRQKRVRLVPDKAAIDPSVSRALLACGKRDLTLRGESGKPSWVKLRDVDGHEFLAVFDMSGPVPTLPLCTDEKEIAATYEKKMGRHSGERRIDGRGEEESPSLGNDLFVGWDLSDDRTDGVLGLDDARSDRVELEEDVDLPLLQSLPRGVRSAVLKGLLVRDSNGVLFPTQLIREGERQMRGASISRLEWQEDGSFRPAAFERVAQKDIVKRFDLPENRSLPDEILHRLAEDDCPPEDNPQPPTQPDSSLDDAPLEDVLDELFGVDRVMEQVAEEANAAKFVRWSQMTKKQRR</sequence>
<dbReference type="VEuPathDB" id="CryptoDB:Cvel_8635"/>
<proteinExistence type="predicted"/>
<accession>A0A0G4HUL2</accession>
<reference evidence="2" key="1">
    <citation type="submission" date="2014-11" db="EMBL/GenBank/DDBJ databases">
        <authorList>
            <person name="Otto D Thomas"/>
            <person name="Naeem Raeece"/>
        </authorList>
    </citation>
    <scope>NUCLEOTIDE SEQUENCE</scope>
</reference>
<organism evidence="2">
    <name type="scientific">Chromera velia CCMP2878</name>
    <dbReference type="NCBI Taxonomy" id="1169474"/>
    <lineage>
        <taxon>Eukaryota</taxon>
        <taxon>Sar</taxon>
        <taxon>Alveolata</taxon>
        <taxon>Colpodellida</taxon>
        <taxon>Chromeraceae</taxon>
        <taxon>Chromera</taxon>
    </lineage>
</organism>
<dbReference type="PhylomeDB" id="A0A0G4HUL2"/>